<gene>
    <name evidence="3" type="ORF">SAMN05444959_10870</name>
</gene>
<dbReference type="Gene3D" id="3.50.50.60">
    <property type="entry name" value="FAD/NAD(P)-binding domain"/>
    <property type="match status" value="1"/>
</dbReference>
<dbReference type="Pfam" id="PF01266">
    <property type="entry name" value="DAO"/>
    <property type="match status" value="1"/>
</dbReference>
<proteinExistence type="predicted"/>
<dbReference type="InterPro" id="IPR036188">
    <property type="entry name" value="FAD/NAD-bd_sf"/>
</dbReference>
<evidence type="ECO:0000313" key="3">
    <source>
        <dbReference type="EMBL" id="SNT74600.1"/>
    </source>
</evidence>
<evidence type="ECO:0000259" key="2">
    <source>
        <dbReference type="Pfam" id="PF01266"/>
    </source>
</evidence>
<evidence type="ECO:0000256" key="1">
    <source>
        <dbReference type="ARBA" id="ARBA00023002"/>
    </source>
</evidence>
<dbReference type="PANTHER" id="PTHR13847:SF281">
    <property type="entry name" value="FAD DEPENDENT OXIDOREDUCTASE DOMAIN-CONTAINING PROTEIN"/>
    <property type="match status" value="1"/>
</dbReference>
<name>A0A239PWQ0_9RHOB</name>
<keyword evidence="1" id="KW-0560">Oxidoreductase</keyword>
<reference evidence="3 4" key="1">
    <citation type="submission" date="2017-07" db="EMBL/GenBank/DDBJ databases">
        <authorList>
            <person name="Sun Z.S."/>
            <person name="Albrecht U."/>
            <person name="Echele G."/>
            <person name="Lee C.C."/>
        </authorList>
    </citation>
    <scope>NUCLEOTIDE SEQUENCE [LARGE SCALE GENOMIC DNA]</scope>
    <source>
        <strain evidence="3 4">DSM 14827</strain>
    </source>
</reference>
<sequence length="439" mass="47194">MYDGSHPKDQALWSVTAPAAVQTDVLDGDCGFDVVIVGGGLTGLRAAITLAEAGSSVAVMDSRHIGYGASGRSGGQCNPIWRATPEELAAKYGQAQAERLVRTTLSCADDLFDDIRRFGIDCGAEQNGWYQAAHTRKAAAGLRRLGAAWQKAGAPIDVVKAPDLHERIGSKAYDFALRHEKGGFVQPLALTRGFAHRAKSLGVRLFENAPARQMERRAGLWRVSTDRGTLSAEKVVLATNGYTDALWPGLRRSILPMVSIAVATSPLSPELQASVLPGRVTFADTRLAIYFGRYDADNRLIFGCVGSNESVGSFGGHRRLRSGLLTVFPQLAGTSLDYTWMGRIAVTPDLMPHLHEPAPGVLAGLGYSGRGIAMTSVMGRCLAQRALGAKVDDLPFPVSPIETLSFHGVARNFIPLMAPAMSMLDRATVFQDRVMRRFS</sequence>
<accession>A0A239PWQ0</accession>
<dbReference type="GO" id="GO:0005737">
    <property type="term" value="C:cytoplasm"/>
    <property type="evidence" value="ECO:0007669"/>
    <property type="project" value="TreeGrafter"/>
</dbReference>
<dbReference type="SUPFAM" id="SSF51905">
    <property type="entry name" value="FAD/NAD(P)-binding domain"/>
    <property type="match status" value="1"/>
</dbReference>
<feature type="domain" description="FAD dependent oxidoreductase" evidence="2">
    <location>
        <begin position="33"/>
        <end position="385"/>
    </location>
</feature>
<dbReference type="AlphaFoldDB" id="A0A239PWQ0"/>
<dbReference type="EMBL" id="FZQB01000008">
    <property type="protein sequence ID" value="SNT74600.1"/>
    <property type="molecule type" value="Genomic_DNA"/>
</dbReference>
<dbReference type="GO" id="GO:0016491">
    <property type="term" value="F:oxidoreductase activity"/>
    <property type="evidence" value="ECO:0007669"/>
    <property type="project" value="UniProtKB-KW"/>
</dbReference>
<dbReference type="InterPro" id="IPR006076">
    <property type="entry name" value="FAD-dep_OxRdtase"/>
</dbReference>
<organism evidence="3 4">
    <name type="scientific">Paracoccus seriniphilus</name>
    <dbReference type="NCBI Taxonomy" id="184748"/>
    <lineage>
        <taxon>Bacteria</taxon>
        <taxon>Pseudomonadati</taxon>
        <taxon>Pseudomonadota</taxon>
        <taxon>Alphaproteobacteria</taxon>
        <taxon>Rhodobacterales</taxon>
        <taxon>Paracoccaceae</taxon>
        <taxon>Paracoccus</taxon>
    </lineage>
</organism>
<dbReference type="Proteomes" id="UP000198307">
    <property type="component" value="Unassembled WGS sequence"/>
</dbReference>
<dbReference type="Gene3D" id="3.30.9.10">
    <property type="entry name" value="D-Amino Acid Oxidase, subunit A, domain 2"/>
    <property type="match status" value="1"/>
</dbReference>
<dbReference type="PANTHER" id="PTHR13847">
    <property type="entry name" value="SARCOSINE DEHYDROGENASE-RELATED"/>
    <property type="match status" value="1"/>
</dbReference>
<dbReference type="OrthoDB" id="9806601at2"/>
<keyword evidence="4" id="KW-1185">Reference proteome</keyword>
<evidence type="ECO:0000313" key="4">
    <source>
        <dbReference type="Proteomes" id="UP000198307"/>
    </source>
</evidence>
<dbReference type="RefSeq" id="WP_143811459.1">
    <property type="nucleotide sequence ID" value="NZ_CP067129.1"/>
</dbReference>
<protein>
    <submittedName>
        <fullName evidence="3">Glycine/D-amino acid oxidase</fullName>
    </submittedName>
</protein>